<reference evidence="3 4" key="1">
    <citation type="submission" date="2016-10" db="EMBL/GenBank/DDBJ databases">
        <authorList>
            <person name="de Groot N.N."/>
        </authorList>
    </citation>
    <scope>NUCLEOTIDE SEQUENCE [LARGE SCALE GENOMIC DNA]</scope>
    <source>
        <strain evidence="3 4">AA1</strain>
    </source>
</reference>
<name>A0A1G5HJL0_9BACT</name>
<accession>A0A1G5HJL0</accession>
<dbReference type="EMBL" id="FMUX01000014">
    <property type="protein sequence ID" value="SCY64072.1"/>
    <property type="molecule type" value="Genomic_DNA"/>
</dbReference>
<dbReference type="Proteomes" id="UP000198870">
    <property type="component" value="Unassembled WGS sequence"/>
</dbReference>
<feature type="region of interest" description="Disordered" evidence="2">
    <location>
        <begin position="305"/>
        <end position="327"/>
    </location>
</feature>
<keyword evidence="4" id="KW-1185">Reference proteome</keyword>
<dbReference type="STRING" id="419481.SAMN05216233_114105"/>
<dbReference type="OrthoDB" id="231813at2"/>
<proteinExistence type="predicted"/>
<dbReference type="AlphaFoldDB" id="A0A1G5HJL0"/>
<sequence length="574" mass="62008">MKKWIRIKGVAAFAVITAALVLFVVLFADTLVKKAIETTGTLVVGARVELADADLTFFPAGLSLTGLAVTNPDAPMRNAVEARHIALSVETAPLFFRKCIVPEMAATGIRFDTERSRSGAVIKGKKTDAPKAEDEKTSLSLPSLDIKDPKKILEQETLASVEEAEKIQADIKTMKSEFKKRIADLPDEEDFKAYEKRIEELTHGKSDWKALLTKAADLEKISDEVERDIQAIKAVKKDLEGEISTLEKRIKNLPKLAQADYTRLKETYGPSAVGAGNITGLLFGDAYKGKVETAVRWYKKIQPMLEKDPSDGGEETKKKSAEKGEKPKRIRGKGVDIAFKEKRPLPEFLISRGILELEIPAGTLSGTVQNVTAQQPLVGRPMALTLAGRELKGIDAVDLTATIDRVSPQTAGDRLVFSGNGIGIRPVGSEDTIRMEGASASVTGHAEIAGSETLDAGLTARMTQVRFAESTDPGTLQQALNRALKEVKEFSVEGVAKGPLDSYDLSVSSDLDTHVKKALKNATKELTADFNKGLQAAIKEKTGSAFSATNSDLGGITDMDDDLSQMVKEGKGLL</sequence>
<evidence type="ECO:0000313" key="4">
    <source>
        <dbReference type="Proteomes" id="UP000198870"/>
    </source>
</evidence>
<dbReference type="InterPro" id="IPR019934">
    <property type="entry name" value="CHP03545"/>
</dbReference>
<dbReference type="RefSeq" id="WP_092212582.1">
    <property type="nucleotide sequence ID" value="NZ_FMUX01000014.1"/>
</dbReference>
<organism evidence="3 4">
    <name type="scientific">Desulfoluna spongiiphila</name>
    <dbReference type="NCBI Taxonomy" id="419481"/>
    <lineage>
        <taxon>Bacteria</taxon>
        <taxon>Pseudomonadati</taxon>
        <taxon>Thermodesulfobacteriota</taxon>
        <taxon>Desulfobacteria</taxon>
        <taxon>Desulfobacterales</taxon>
        <taxon>Desulfolunaceae</taxon>
        <taxon>Desulfoluna</taxon>
    </lineage>
</organism>
<evidence type="ECO:0000256" key="2">
    <source>
        <dbReference type="SAM" id="MobiDB-lite"/>
    </source>
</evidence>
<protein>
    <submittedName>
        <fullName evidence="3">TIGR03545 family protein</fullName>
    </submittedName>
</protein>
<evidence type="ECO:0000313" key="3">
    <source>
        <dbReference type="EMBL" id="SCY64072.1"/>
    </source>
</evidence>
<feature type="coiled-coil region" evidence="1">
    <location>
        <begin position="215"/>
        <end position="256"/>
    </location>
</feature>
<keyword evidence="1" id="KW-0175">Coiled coil</keyword>
<evidence type="ECO:0000256" key="1">
    <source>
        <dbReference type="SAM" id="Coils"/>
    </source>
</evidence>
<gene>
    <name evidence="3" type="ORF">SAMN05216233_114105</name>
</gene>
<dbReference type="NCBIfam" id="TIGR03545">
    <property type="entry name" value="TIGR03545 family protein"/>
    <property type="match status" value="1"/>
</dbReference>